<accession>A0A2P2N4E4</accession>
<organism evidence="1">
    <name type="scientific">Rhizophora mucronata</name>
    <name type="common">Asiatic mangrove</name>
    <dbReference type="NCBI Taxonomy" id="61149"/>
    <lineage>
        <taxon>Eukaryota</taxon>
        <taxon>Viridiplantae</taxon>
        <taxon>Streptophyta</taxon>
        <taxon>Embryophyta</taxon>
        <taxon>Tracheophyta</taxon>
        <taxon>Spermatophyta</taxon>
        <taxon>Magnoliopsida</taxon>
        <taxon>eudicotyledons</taxon>
        <taxon>Gunneridae</taxon>
        <taxon>Pentapetalae</taxon>
        <taxon>rosids</taxon>
        <taxon>fabids</taxon>
        <taxon>Malpighiales</taxon>
        <taxon>Rhizophoraceae</taxon>
        <taxon>Rhizophora</taxon>
    </lineage>
</organism>
<protein>
    <submittedName>
        <fullName evidence="1">Uncharacterized protein</fullName>
    </submittedName>
</protein>
<proteinExistence type="predicted"/>
<dbReference type="AlphaFoldDB" id="A0A2P2N4E4"/>
<evidence type="ECO:0000313" key="1">
    <source>
        <dbReference type="EMBL" id="MBX37286.1"/>
    </source>
</evidence>
<dbReference type="EMBL" id="GGEC01056802">
    <property type="protein sequence ID" value="MBX37286.1"/>
    <property type="molecule type" value="Transcribed_RNA"/>
</dbReference>
<name>A0A2P2N4E4_RHIMU</name>
<sequence>MAAASIFFSTANKLAFPSYLITTNTTRMKMLNECMDGKMNFKI</sequence>
<reference evidence="1" key="1">
    <citation type="submission" date="2018-02" db="EMBL/GenBank/DDBJ databases">
        <title>Rhizophora mucronata_Transcriptome.</title>
        <authorList>
            <person name="Meera S.P."/>
            <person name="Sreeshan A."/>
            <person name="Augustine A."/>
        </authorList>
    </citation>
    <scope>NUCLEOTIDE SEQUENCE</scope>
    <source>
        <tissue evidence="1">Leaf</tissue>
    </source>
</reference>